<name>A0AAD6WTG0_9AGAR</name>
<evidence type="ECO:0000259" key="1">
    <source>
        <dbReference type="SMART" id="SM00829"/>
    </source>
</evidence>
<dbReference type="SUPFAM" id="SSF51735">
    <property type="entry name" value="NAD(P)-binding Rossmann-fold domains"/>
    <property type="match status" value="1"/>
</dbReference>
<evidence type="ECO:0000313" key="2">
    <source>
        <dbReference type="EMBL" id="KAJ7022866.1"/>
    </source>
</evidence>
<dbReference type="AlphaFoldDB" id="A0AAD6WTG0"/>
<dbReference type="Proteomes" id="UP001218188">
    <property type="component" value="Unassembled WGS sequence"/>
</dbReference>
<dbReference type="SUPFAM" id="SSF50129">
    <property type="entry name" value="GroES-like"/>
    <property type="match status" value="1"/>
</dbReference>
<sequence>MPTHTAIAAIAQGQFDAIQVETEKPGAGQILVKVAYASMIAFDTYVTDVGYVVAEYPVILGFNASGTVAAVGAGVTSLAVGDRIAGFAIYGQGRKDGPKGTMQEFVVLPAFQCAKVSSNIALDAAATIPDNFITSFYTLFDQLGLPIPSSFPAPSPPPNHDTAILIYGAGSTTGQYALQLLRAAGYTNVAATASPKHHAFLRALGAAHVFDYASPTLAEDAARAIGGDGKFALVLDAISAEGTLARVAQVVRPSGSVALLLPIKAGDTVAVGEAGMYQSVPETRNPFAAETKILYVRTFTYAENAYLRDNLMPRILPELLASGIIQPNRVRLLDQGTFKERVAIGLDLLRNNKISGEKVVVKVPE</sequence>
<organism evidence="2 3">
    <name type="scientific">Mycena alexandri</name>
    <dbReference type="NCBI Taxonomy" id="1745969"/>
    <lineage>
        <taxon>Eukaryota</taxon>
        <taxon>Fungi</taxon>
        <taxon>Dikarya</taxon>
        <taxon>Basidiomycota</taxon>
        <taxon>Agaricomycotina</taxon>
        <taxon>Agaricomycetes</taxon>
        <taxon>Agaricomycetidae</taxon>
        <taxon>Agaricales</taxon>
        <taxon>Marasmiineae</taxon>
        <taxon>Mycenaceae</taxon>
        <taxon>Mycena</taxon>
    </lineage>
</organism>
<dbReference type="Pfam" id="PF08240">
    <property type="entry name" value="ADH_N"/>
    <property type="match status" value="1"/>
</dbReference>
<accession>A0AAD6WTG0</accession>
<dbReference type="SMART" id="SM00829">
    <property type="entry name" value="PKS_ER"/>
    <property type="match status" value="1"/>
</dbReference>
<dbReference type="InterPro" id="IPR011032">
    <property type="entry name" value="GroES-like_sf"/>
</dbReference>
<comment type="caution">
    <text evidence="2">The sequence shown here is derived from an EMBL/GenBank/DDBJ whole genome shotgun (WGS) entry which is preliminary data.</text>
</comment>
<gene>
    <name evidence="2" type="ORF">C8F04DRAFT_1011979</name>
</gene>
<dbReference type="InterPro" id="IPR013149">
    <property type="entry name" value="ADH-like_C"/>
</dbReference>
<reference evidence="2" key="1">
    <citation type="submission" date="2023-03" db="EMBL/GenBank/DDBJ databases">
        <title>Massive genome expansion in bonnet fungi (Mycena s.s.) driven by repeated elements and novel gene families across ecological guilds.</title>
        <authorList>
            <consortium name="Lawrence Berkeley National Laboratory"/>
            <person name="Harder C.B."/>
            <person name="Miyauchi S."/>
            <person name="Viragh M."/>
            <person name="Kuo A."/>
            <person name="Thoen E."/>
            <person name="Andreopoulos B."/>
            <person name="Lu D."/>
            <person name="Skrede I."/>
            <person name="Drula E."/>
            <person name="Henrissat B."/>
            <person name="Morin E."/>
            <person name="Kohler A."/>
            <person name="Barry K."/>
            <person name="LaButti K."/>
            <person name="Morin E."/>
            <person name="Salamov A."/>
            <person name="Lipzen A."/>
            <person name="Mereny Z."/>
            <person name="Hegedus B."/>
            <person name="Baldrian P."/>
            <person name="Stursova M."/>
            <person name="Weitz H."/>
            <person name="Taylor A."/>
            <person name="Grigoriev I.V."/>
            <person name="Nagy L.G."/>
            <person name="Martin F."/>
            <person name="Kauserud H."/>
        </authorList>
    </citation>
    <scope>NUCLEOTIDE SEQUENCE</scope>
    <source>
        <strain evidence="2">CBHHK200</strain>
    </source>
</reference>
<evidence type="ECO:0000313" key="3">
    <source>
        <dbReference type="Proteomes" id="UP001218188"/>
    </source>
</evidence>
<keyword evidence="3" id="KW-1185">Reference proteome</keyword>
<dbReference type="EMBL" id="JARJCM010000200">
    <property type="protein sequence ID" value="KAJ7022866.1"/>
    <property type="molecule type" value="Genomic_DNA"/>
</dbReference>
<dbReference type="Gene3D" id="3.90.180.10">
    <property type="entry name" value="Medium-chain alcohol dehydrogenases, catalytic domain"/>
    <property type="match status" value="1"/>
</dbReference>
<feature type="domain" description="Enoyl reductase (ER)" evidence="1">
    <location>
        <begin position="13"/>
        <end position="361"/>
    </location>
</feature>
<dbReference type="InterPro" id="IPR036291">
    <property type="entry name" value="NAD(P)-bd_dom_sf"/>
</dbReference>
<dbReference type="InterPro" id="IPR013154">
    <property type="entry name" value="ADH-like_N"/>
</dbReference>
<protein>
    <submittedName>
        <fullName evidence="2">Chaperonin 10-like protein</fullName>
    </submittedName>
</protein>
<dbReference type="Pfam" id="PF00107">
    <property type="entry name" value="ADH_zinc_N"/>
    <property type="match status" value="1"/>
</dbReference>
<proteinExistence type="predicted"/>
<dbReference type="PANTHER" id="PTHR45348">
    <property type="entry name" value="HYPOTHETICAL OXIDOREDUCTASE (EUROFUNG)"/>
    <property type="match status" value="1"/>
</dbReference>
<dbReference type="PANTHER" id="PTHR45348:SF3">
    <property type="entry name" value="ENOYL REDUCTASE (ER) DOMAIN-CONTAINING PROTEIN"/>
    <property type="match status" value="1"/>
</dbReference>
<dbReference type="CDD" id="cd08249">
    <property type="entry name" value="enoyl_reductase_like"/>
    <property type="match status" value="1"/>
</dbReference>
<dbReference type="GO" id="GO:0016651">
    <property type="term" value="F:oxidoreductase activity, acting on NAD(P)H"/>
    <property type="evidence" value="ECO:0007669"/>
    <property type="project" value="InterPro"/>
</dbReference>
<dbReference type="Gene3D" id="3.40.50.720">
    <property type="entry name" value="NAD(P)-binding Rossmann-like Domain"/>
    <property type="match status" value="1"/>
</dbReference>
<dbReference type="InterPro" id="IPR047122">
    <property type="entry name" value="Trans-enoyl_RdTase-like"/>
</dbReference>
<dbReference type="InterPro" id="IPR020843">
    <property type="entry name" value="ER"/>
</dbReference>